<gene>
    <name evidence="3" type="ORF">HELGO_WM4393</name>
</gene>
<evidence type="ECO:0000256" key="2">
    <source>
        <dbReference type="SAM" id="MobiDB-lite"/>
    </source>
</evidence>
<accession>A0A6S6T9T3</accession>
<protein>
    <submittedName>
        <fullName evidence="3">Uncharacterized protein</fullName>
    </submittedName>
</protein>
<feature type="coiled-coil region" evidence="1">
    <location>
        <begin position="145"/>
        <end position="173"/>
    </location>
</feature>
<feature type="compositionally biased region" description="Polar residues" evidence="2">
    <location>
        <begin position="1"/>
        <end position="26"/>
    </location>
</feature>
<keyword evidence="1" id="KW-0175">Coiled coil</keyword>
<dbReference type="AlphaFoldDB" id="A0A6S6T9T3"/>
<reference evidence="3" key="1">
    <citation type="submission" date="2020-01" db="EMBL/GenBank/DDBJ databases">
        <authorList>
            <person name="Meier V. D."/>
            <person name="Meier V D."/>
        </authorList>
    </citation>
    <scope>NUCLEOTIDE SEQUENCE</scope>
    <source>
        <strain evidence="3">HLG_WM_MAG_07</strain>
    </source>
</reference>
<sequence>MTNTTIENPSQLDDKPSQQTPETINAENHHHTHSESQAEDNSLSMVRDILFGEQKREHDQRIIDLELLIDNHDQKIRYDMSNDFDILHTEIRLLNQLLSDENKARLDDNIQHQKRFKEISQQHLVLSENMQKMFTQLSTKMTSEIAALRKEFAQEQQDLMNLFEEEHAKLKKDKADRELLANTFAELAKQLESS</sequence>
<evidence type="ECO:0000256" key="1">
    <source>
        <dbReference type="SAM" id="Coils"/>
    </source>
</evidence>
<organism evidence="3">
    <name type="scientific">uncultured Thiotrichaceae bacterium</name>
    <dbReference type="NCBI Taxonomy" id="298394"/>
    <lineage>
        <taxon>Bacteria</taxon>
        <taxon>Pseudomonadati</taxon>
        <taxon>Pseudomonadota</taxon>
        <taxon>Gammaproteobacteria</taxon>
        <taxon>Thiotrichales</taxon>
        <taxon>Thiotrichaceae</taxon>
        <taxon>environmental samples</taxon>
    </lineage>
</organism>
<name>A0A6S6T9T3_9GAMM</name>
<dbReference type="EMBL" id="CACVAY010000071">
    <property type="protein sequence ID" value="CAA6814996.1"/>
    <property type="molecule type" value="Genomic_DNA"/>
</dbReference>
<evidence type="ECO:0000313" key="3">
    <source>
        <dbReference type="EMBL" id="CAA6814996.1"/>
    </source>
</evidence>
<feature type="region of interest" description="Disordered" evidence="2">
    <location>
        <begin position="1"/>
        <end position="41"/>
    </location>
</feature>
<proteinExistence type="predicted"/>
<feature type="compositionally biased region" description="Basic and acidic residues" evidence="2">
    <location>
        <begin position="27"/>
        <end position="36"/>
    </location>
</feature>